<evidence type="ECO:0000256" key="2">
    <source>
        <dbReference type="SAM" id="Phobius"/>
    </source>
</evidence>
<feature type="region of interest" description="Disordered" evidence="1">
    <location>
        <begin position="1"/>
        <end position="21"/>
    </location>
</feature>
<dbReference type="EMBL" id="PGTS01000009">
    <property type="protein sequence ID" value="PKR47361.1"/>
    <property type="molecule type" value="Genomic_DNA"/>
</dbReference>
<organism evidence="3 4">
    <name type="scientific">Thalassospira povalilytica</name>
    <dbReference type="NCBI Taxonomy" id="732237"/>
    <lineage>
        <taxon>Bacteria</taxon>
        <taxon>Pseudomonadati</taxon>
        <taxon>Pseudomonadota</taxon>
        <taxon>Alphaproteobacteria</taxon>
        <taxon>Rhodospirillales</taxon>
        <taxon>Thalassospiraceae</taxon>
        <taxon>Thalassospira</taxon>
    </lineage>
</organism>
<accession>A0ABX4R463</accession>
<keyword evidence="4" id="KW-1185">Reference proteome</keyword>
<keyword evidence="2" id="KW-1133">Transmembrane helix</keyword>
<proteinExistence type="predicted"/>
<protein>
    <submittedName>
        <fullName evidence="3">Uncharacterized protein</fullName>
    </submittedName>
</protein>
<sequence length="80" mass="8360">MAVCHQTSGRAGAGVFSGRDQSPECDRHFSNTIVIKASVRSEVKPVLPDGGLVAIGAGFFAMSMAGMAKSRWVGSKFRSG</sequence>
<feature type="transmembrane region" description="Helical" evidence="2">
    <location>
        <begin position="50"/>
        <end position="68"/>
    </location>
</feature>
<name>A0ABX4R463_9PROT</name>
<evidence type="ECO:0000313" key="4">
    <source>
        <dbReference type="Proteomes" id="UP000233365"/>
    </source>
</evidence>
<dbReference type="Proteomes" id="UP000233365">
    <property type="component" value="Unassembled WGS sequence"/>
</dbReference>
<evidence type="ECO:0000256" key="1">
    <source>
        <dbReference type="SAM" id="MobiDB-lite"/>
    </source>
</evidence>
<evidence type="ECO:0000313" key="3">
    <source>
        <dbReference type="EMBL" id="PKR47361.1"/>
    </source>
</evidence>
<comment type="caution">
    <text evidence="3">The sequence shown here is derived from an EMBL/GenBank/DDBJ whole genome shotgun (WGS) entry which is preliminary data.</text>
</comment>
<reference evidence="3 4" key="1">
    <citation type="submission" date="2017-11" db="EMBL/GenBank/DDBJ databases">
        <title>Biodiversity and function of Thalassospira species in the particle-attached aromatic-hydrocarbon-degrading consortia from the surface seawater of the China South Sea.</title>
        <authorList>
            <person name="Dong C."/>
            <person name="Liu R."/>
            <person name="Shao Z."/>
        </authorList>
    </citation>
    <scope>NUCLEOTIDE SEQUENCE [LARGE SCALE GENOMIC DNA]</scope>
    <source>
        <strain evidence="3 4">139Z-12</strain>
    </source>
</reference>
<keyword evidence="2" id="KW-0812">Transmembrane</keyword>
<keyword evidence="2" id="KW-0472">Membrane</keyword>
<gene>
    <name evidence="3" type="ORF">CU041_19155</name>
</gene>